<evidence type="ECO:0000313" key="2">
    <source>
        <dbReference type="EMBL" id="THV32016.1"/>
    </source>
</evidence>
<keyword evidence="1" id="KW-1133">Transmembrane helix</keyword>
<dbReference type="EMBL" id="STGX01000001">
    <property type="protein sequence ID" value="THV32016.1"/>
    <property type="molecule type" value="Genomic_DNA"/>
</dbReference>
<protein>
    <submittedName>
        <fullName evidence="2">Uncharacterized protein</fullName>
    </submittedName>
</protein>
<accession>A0A4V4HQ16</accession>
<sequence>MSEDLETLLRSGLAQVAEAAPDYDDPGLADAAIAGAGRIRRRRRVGAAAGGTGLLVLGAAAFVWQPWTAPVSPDEGVIAGDTSTSQAQTEFDLEFAVLDTTGGYEVLTEDDERLAIGEELPENVYGMTDSYLVETADAATVYAGDGSVSDPYAMSYDAYVKVNTGGGEFAIVTPTTDFTSEEYRLADVLVEGGEAPRTFTTSFDITLTDWSDSTAVFTAELWSSTAGETSSAFMFNDSLDLGLETVAQAGFQSVVLTDQSDPNYVCVADLDPEAGTSSDKESCGYADDQELQAGLVDAADDPDSPELMAQAVGRASNSFDGDTLMNTDAAYEAADAEGFYEYEGQWSDPKGRWQIAGNPGDASWKLLDLEGEEPVITELAIPSGAVLPVLDYA</sequence>
<keyword evidence="1" id="KW-0812">Transmembrane</keyword>
<feature type="transmembrane region" description="Helical" evidence="1">
    <location>
        <begin position="45"/>
        <end position="64"/>
    </location>
</feature>
<proteinExistence type="predicted"/>
<name>A0A4V4HQ16_9ACTN</name>
<dbReference type="RefSeq" id="WP_136527791.1">
    <property type="nucleotide sequence ID" value="NZ_STGX01000001.1"/>
</dbReference>
<dbReference type="AlphaFoldDB" id="A0A4V4HQ16"/>
<keyword evidence="1" id="KW-0472">Membrane</keyword>
<evidence type="ECO:0000256" key="1">
    <source>
        <dbReference type="SAM" id="Phobius"/>
    </source>
</evidence>
<evidence type="ECO:0000313" key="3">
    <source>
        <dbReference type="Proteomes" id="UP000305792"/>
    </source>
</evidence>
<gene>
    <name evidence="2" type="ORF">E9998_00740</name>
</gene>
<dbReference type="OrthoDB" id="5184535at2"/>
<dbReference type="Proteomes" id="UP000305792">
    <property type="component" value="Unassembled WGS sequence"/>
</dbReference>
<organism evidence="2 3">
    <name type="scientific">Glycomyces paridis</name>
    <dbReference type="NCBI Taxonomy" id="2126555"/>
    <lineage>
        <taxon>Bacteria</taxon>
        <taxon>Bacillati</taxon>
        <taxon>Actinomycetota</taxon>
        <taxon>Actinomycetes</taxon>
        <taxon>Glycomycetales</taxon>
        <taxon>Glycomycetaceae</taxon>
        <taxon>Glycomyces</taxon>
    </lineage>
</organism>
<keyword evidence="3" id="KW-1185">Reference proteome</keyword>
<reference evidence="2 3" key="1">
    <citation type="journal article" date="2018" name="Int. J. Syst. Evol. Microbiol.">
        <title>Glycomyces paridis sp. nov., isolated from the medicinal plant Paris polyphylla.</title>
        <authorList>
            <person name="Fang X.M."/>
            <person name="Bai J.L."/>
            <person name="Su J."/>
            <person name="Zhao L.L."/>
            <person name="Liu H.Y."/>
            <person name="Ma B.P."/>
            <person name="Zhang Y.Q."/>
            <person name="Yu L.Y."/>
        </authorList>
    </citation>
    <scope>NUCLEOTIDE SEQUENCE [LARGE SCALE GENOMIC DNA]</scope>
    <source>
        <strain evidence="2 3">CPCC 204357</strain>
    </source>
</reference>
<comment type="caution">
    <text evidence="2">The sequence shown here is derived from an EMBL/GenBank/DDBJ whole genome shotgun (WGS) entry which is preliminary data.</text>
</comment>